<accession>A0A6A6JPM1</accession>
<protein>
    <submittedName>
        <fullName evidence="2">Uncharacterized protein</fullName>
    </submittedName>
</protein>
<dbReference type="RefSeq" id="XP_033656100.1">
    <property type="nucleotide sequence ID" value="XM_033800780.1"/>
</dbReference>
<keyword evidence="3" id="KW-1185">Reference proteome</keyword>
<name>A0A6A6JPM1_WESOR</name>
<evidence type="ECO:0000256" key="1">
    <source>
        <dbReference type="SAM" id="MobiDB-lite"/>
    </source>
</evidence>
<evidence type="ECO:0000313" key="3">
    <source>
        <dbReference type="Proteomes" id="UP000800097"/>
    </source>
</evidence>
<reference evidence="2" key="1">
    <citation type="journal article" date="2020" name="Stud. Mycol.">
        <title>101 Dothideomycetes genomes: a test case for predicting lifestyles and emergence of pathogens.</title>
        <authorList>
            <person name="Haridas S."/>
            <person name="Albert R."/>
            <person name="Binder M."/>
            <person name="Bloem J."/>
            <person name="Labutti K."/>
            <person name="Salamov A."/>
            <person name="Andreopoulos B."/>
            <person name="Baker S."/>
            <person name="Barry K."/>
            <person name="Bills G."/>
            <person name="Bluhm B."/>
            <person name="Cannon C."/>
            <person name="Castanera R."/>
            <person name="Culley D."/>
            <person name="Daum C."/>
            <person name="Ezra D."/>
            <person name="Gonzalez J."/>
            <person name="Henrissat B."/>
            <person name="Kuo A."/>
            <person name="Liang C."/>
            <person name="Lipzen A."/>
            <person name="Lutzoni F."/>
            <person name="Magnuson J."/>
            <person name="Mondo S."/>
            <person name="Nolan M."/>
            <person name="Ohm R."/>
            <person name="Pangilinan J."/>
            <person name="Park H.-J."/>
            <person name="Ramirez L."/>
            <person name="Alfaro M."/>
            <person name="Sun H."/>
            <person name="Tritt A."/>
            <person name="Yoshinaga Y."/>
            <person name="Zwiers L.-H."/>
            <person name="Turgeon B."/>
            <person name="Goodwin S."/>
            <person name="Spatafora J."/>
            <person name="Crous P."/>
            <person name="Grigoriev I."/>
        </authorList>
    </citation>
    <scope>NUCLEOTIDE SEQUENCE</scope>
    <source>
        <strain evidence="2">CBS 379.55</strain>
    </source>
</reference>
<dbReference type="EMBL" id="ML986488">
    <property type="protein sequence ID" value="KAF2278561.1"/>
    <property type="molecule type" value="Genomic_DNA"/>
</dbReference>
<sequence>MDKPAPTHLSSTTSAPTSPTFTSQPTLTPTHTQPPLSLQKPAAPPTASTADPHLAQQEEATTRVSTTKPYTGPPPSARRKSWSHETGTGHGGEGNMSDTSLTQDPGSQLYHGHVHVGKWNRPW</sequence>
<gene>
    <name evidence="2" type="ORF">EI97DRAFT_456945</name>
</gene>
<dbReference type="AlphaFoldDB" id="A0A6A6JPM1"/>
<dbReference type="GeneID" id="54553955"/>
<organism evidence="2 3">
    <name type="scientific">Westerdykella ornata</name>
    <dbReference type="NCBI Taxonomy" id="318751"/>
    <lineage>
        <taxon>Eukaryota</taxon>
        <taxon>Fungi</taxon>
        <taxon>Dikarya</taxon>
        <taxon>Ascomycota</taxon>
        <taxon>Pezizomycotina</taxon>
        <taxon>Dothideomycetes</taxon>
        <taxon>Pleosporomycetidae</taxon>
        <taxon>Pleosporales</taxon>
        <taxon>Sporormiaceae</taxon>
        <taxon>Westerdykella</taxon>
    </lineage>
</organism>
<proteinExistence type="predicted"/>
<feature type="compositionally biased region" description="Polar residues" evidence="1">
    <location>
        <begin position="96"/>
        <end position="106"/>
    </location>
</feature>
<evidence type="ECO:0000313" key="2">
    <source>
        <dbReference type="EMBL" id="KAF2278561.1"/>
    </source>
</evidence>
<feature type="compositionally biased region" description="Polar residues" evidence="1">
    <location>
        <begin position="58"/>
        <end position="69"/>
    </location>
</feature>
<feature type="compositionally biased region" description="Basic residues" evidence="1">
    <location>
        <begin position="112"/>
        <end position="123"/>
    </location>
</feature>
<dbReference type="Proteomes" id="UP000800097">
    <property type="component" value="Unassembled WGS sequence"/>
</dbReference>
<feature type="compositionally biased region" description="Low complexity" evidence="1">
    <location>
        <begin position="1"/>
        <end position="38"/>
    </location>
</feature>
<feature type="region of interest" description="Disordered" evidence="1">
    <location>
        <begin position="1"/>
        <end position="123"/>
    </location>
</feature>